<sequence>MRQIARRSNPSQSLLIAPLLCVFLSAQDWQDSNLPTSITLHGNRIDTITPSSNNTTTENGREVTTIGYQRNPSLAINGSGSYTLQVKYPVPFKEGSATYYSGGFTIGGGIQFALMNAHTLTIERSRVNVEKKGTFAVILSGEKINPQGTDYGKSSKVRFANDTQLNLASGATASFSNGSFFIHNGLIQLENQSELNIEIGTIRIQRKLQNNGGNIKFQGDVYNIGSNIGIATSQSHIIGNNGNIRITGNLHNGGQAKTDGNTIVDIFLDPPFGGGGNLLLKGGSMKVDGNIVSQEGGDSVAGEIANAQKSSISIYGGTLNAKELQNKKGSTLIFGFHSGNIGSFIGDLKNQEGIVQVDLKDAKQSGEYQLVKGGITGVTNQNISFINTNSNFTATEILYDPQGIWNGKISLVYEAPPEPPKPPIPPTPSDPLADFTQTLTFNQNAIFQALGGKQILELGVFDAPKLRTDLNALNQKMHSHLMSVPFLLTSMLKDQMHTPTNQSDLTLGIFAEGVGGGVSGSFGGLRLAYQHNQETEYGLLSPILQVAYGYADSIQSYVDGGMLEASFQDSSHHFALDGGLLYTPIANVDLQMHLGYATSLTNYAQSIKIRTLDSDEASLKHSLHQIYLDLQAGYRFDLPLSFALKPYLGINQEIYMIPRAKSQDFEIASQQIYQMDFALGVEGSYKYGEMLDISFGIKYQVPTIQSQDIAMSFRNHTLKFDSFYQQALQINLASQYYLTSEVNVAIEAFFKSTFAIENLYSGGIGTSVSYRF</sequence>
<dbReference type="SUPFAM" id="SSF103515">
    <property type="entry name" value="Autotransporter"/>
    <property type="match status" value="1"/>
</dbReference>
<reference evidence="2" key="1">
    <citation type="submission" date="2016-07" db="EMBL/GenBank/DDBJ databases">
        <authorList>
            <person name="Florea S."/>
            <person name="Webb J.S."/>
            <person name="Jaromczyk J."/>
            <person name="Schardl C.L."/>
        </authorList>
    </citation>
    <scope>NUCLEOTIDE SEQUENCE [LARGE SCALE GENOMIC DNA]</scope>
    <source>
        <strain evidence="2">MIT 01-6242</strain>
    </source>
</reference>
<dbReference type="RefSeq" id="WP_066338631.1">
    <property type="nucleotide sequence ID" value="NZ_CP016503.1"/>
</dbReference>
<evidence type="ECO:0000313" key="1">
    <source>
        <dbReference type="EMBL" id="ANV97517.1"/>
    </source>
</evidence>
<dbReference type="EMBL" id="CP016503">
    <property type="protein sequence ID" value="ANV97517.1"/>
    <property type="molecule type" value="Genomic_DNA"/>
</dbReference>
<name>A0A1B1U412_9HELI</name>
<dbReference type="Gene3D" id="2.40.128.130">
    <property type="entry name" value="Autotransporter beta-domain"/>
    <property type="match status" value="1"/>
</dbReference>
<keyword evidence="2" id="KW-1185">Reference proteome</keyword>
<dbReference type="KEGG" id="het:BBW65_01250"/>
<evidence type="ECO:0000313" key="2">
    <source>
        <dbReference type="Proteomes" id="UP000092884"/>
    </source>
</evidence>
<dbReference type="OrthoDB" id="5330118at2"/>
<protein>
    <recommendedName>
        <fullName evidence="3">Autotransporter domain-containing protein</fullName>
    </recommendedName>
</protein>
<organism evidence="1 2">
    <name type="scientific">Helicobacter enhydrae</name>
    <dbReference type="NCBI Taxonomy" id="222136"/>
    <lineage>
        <taxon>Bacteria</taxon>
        <taxon>Pseudomonadati</taxon>
        <taxon>Campylobacterota</taxon>
        <taxon>Epsilonproteobacteria</taxon>
        <taxon>Campylobacterales</taxon>
        <taxon>Helicobacteraceae</taxon>
        <taxon>Helicobacter</taxon>
    </lineage>
</organism>
<dbReference type="STRING" id="222136.BBW65_01250"/>
<proteinExistence type="predicted"/>
<evidence type="ECO:0008006" key="3">
    <source>
        <dbReference type="Google" id="ProtNLM"/>
    </source>
</evidence>
<gene>
    <name evidence="1" type="ORF">BBW65_01250</name>
</gene>
<dbReference type="InterPro" id="IPR036709">
    <property type="entry name" value="Autotransporte_beta_dom_sf"/>
</dbReference>
<accession>A0A1B1U412</accession>
<dbReference type="AlphaFoldDB" id="A0A1B1U412"/>
<dbReference type="Proteomes" id="UP000092884">
    <property type="component" value="Chromosome"/>
</dbReference>